<dbReference type="EMBL" id="GBRH01214528">
    <property type="protein sequence ID" value="JAD83367.1"/>
    <property type="molecule type" value="Transcribed_RNA"/>
</dbReference>
<accession>A0A0A9DHV0</accession>
<reference evidence="2" key="2">
    <citation type="journal article" date="2015" name="Data Brief">
        <title>Shoot transcriptome of the giant reed, Arundo donax.</title>
        <authorList>
            <person name="Barrero R.A."/>
            <person name="Guerrero F.D."/>
            <person name="Moolhuijzen P."/>
            <person name="Goolsby J.A."/>
            <person name="Tidwell J."/>
            <person name="Bellgard S.E."/>
            <person name="Bellgard M.I."/>
        </authorList>
    </citation>
    <scope>NUCLEOTIDE SEQUENCE</scope>
    <source>
        <tissue evidence="2">Shoot tissue taken approximately 20 cm above the soil surface</tissue>
    </source>
</reference>
<proteinExistence type="predicted"/>
<reference evidence="2" key="1">
    <citation type="submission" date="2014-09" db="EMBL/GenBank/DDBJ databases">
        <authorList>
            <person name="Magalhaes I.L.F."/>
            <person name="Oliveira U."/>
            <person name="Santos F.R."/>
            <person name="Vidigal T.H.D.A."/>
            <person name="Brescovit A.D."/>
            <person name="Santos A.J."/>
        </authorList>
    </citation>
    <scope>NUCLEOTIDE SEQUENCE</scope>
    <source>
        <tissue evidence="2">Shoot tissue taken approximately 20 cm above the soil surface</tissue>
    </source>
</reference>
<protein>
    <submittedName>
        <fullName evidence="2">Uncharacterized protein</fullName>
    </submittedName>
</protein>
<sequence length="91" mass="10202">MMLLSCQCMNINGISKKVMSRFCHSRGLVQLPNQEDLTGELLVPMKMLRQNVDGLLVLLGAICLLIHVILLEQLSISILEIHLITAVKLMF</sequence>
<keyword evidence="1" id="KW-1133">Transmembrane helix</keyword>
<keyword evidence="1" id="KW-0812">Transmembrane</keyword>
<feature type="transmembrane region" description="Helical" evidence="1">
    <location>
        <begin position="54"/>
        <end position="71"/>
    </location>
</feature>
<evidence type="ECO:0000256" key="1">
    <source>
        <dbReference type="SAM" id="Phobius"/>
    </source>
</evidence>
<dbReference type="AlphaFoldDB" id="A0A0A9DHV0"/>
<evidence type="ECO:0000313" key="2">
    <source>
        <dbReference type="EMBL" id="JAD83367.1"/>
    </source>
</evidence>
<organism evidence="2">
    <name type="scientific">Arundo donax</name>
    <name type="common">Giant reed</name>
    <name type="synonym">Donax arundinaceus</name>
    <dbReference type="NCBI Taxonomy" id="35708"/>
    <lineage>
        <taxon>Eukaryota</taxon>
        <taxon>Viridiplantae</taxon>
        <taxon>Streptophyta</taxon>
        <taxon>Embryophyta</taxon>
        <taxon>Tracheophyta</taxon>
        <taxon>Spermatophyta</taxon>
        <taxon>Magnoliopsida</taxon>
        <taxon>Liliopsida</taxon>
        <taxon>Poales</taxon>
        <taxon>Poaceae</taxon>
        <taxon>PACMAD clade</taxon>
        <taxon>Arundinoideae</taxon>
        <taxon>Arundineae</taxon>
        <taxon>Arundo</taxon>
    </lineage>
</organism>
<keyword evidence="1" id="KW-0472">Membrane</keyword>
<name>A0A0A9DHV0_ARUDO</name>